<dbReference type="InterPro" id="IPR053781">
    <property type="entry name" value="F-box_AtFBL13-like"/>
</dbReference>
<dbReference type="Proteomes" id="UP000030748">
    <property type="component" value="Unassembled WGS sequence"/>
</dbReference>
<dbReference type="InterPro" id="IPR055411">
    <property type="entry name" value="LRR_FXL15/At3g58940/PEG3-like"/>
</dbReference>
<dbReference type="eggNOG" id="ENOG502S269">
    <property type="taxonomic scope" value="Eukaryota"/>
</dbReference>
<protein>
    <recommendedName>
        <fullName evidence="1">F-box domain-containing protein</fullName>
    </recommendedName>
</protein>
<evidence type="ECO:0000313" key="3">
    <source>
        <dbReference type="Proteomes" id="UP000030748"/>
    </source>
</evidence>
<dbReference type="CDD" id="cd22160">
    <property type="entry name" value="F-box_AtFBL13-like"/>
    <property type="match status" value="1"/>
</dbReference>
<dbReference type="InterPro" id="IPR001810">
    <property type="entry name" value="F-box_dom"/>
</dbReference>
<feature type="domain" description="F-box" evidence="1">
    <location>
        <begin position="1"/>
        <end position="47"/>
    </location>
</feature>
<dbReference type="PANTHER" id="PTHR31639:SF42">
    <property type="entry name" value="OS02G0160200 PROTEIN"/>
    <property type="match status" value="1"/>
</dbReference>
<organism evidence="2 3">
    <name type="scientific">Erythranthe guttata</name>
    <name type="common">Yellow monkey flower</name>
    <name type="synonym">Mimulus guttatus</name>
    <dbReference type="NCBI Taxonomy" id="4155"/>
    <lineage>
        <taxon>Eukaryota</taxon>
        <taxon>Viridiplantae</taxon>
        <taxon>Streptophyta</taxon>
        <taxon>Embryophyta</taxon>
        <taxon>Tracheophyta</taxon>
        <taxon>Spermatophyta</taxon>
        <taxon>Magnoliopsida</taxon>
        <taxon>eudicotyledons</taxon>
        <taxon>Gunneridae</taxon>
        <taxon>Pentapetalae</taxon>
        <taxon>asterids</taxon>
        <taxon>lamiids</taxon>
        <taxon>Lamiales</taxon>
        <taxon>Phrymaceae</taxon>
        <taxon>Erythranthe</taxon>
    </lineage>
</organism>
<dbReference type="EMBL" id="KI632352">
    <property type="protein sequence ID" value="EYU17874.1"/>
    <property type="molecule type" value="Genomic_DNA"/>
</dbReference>
<dbReference type="STRING" id="4155.A0A022PQX5"/>
<evidence type="ECO:0000313" key="2">
    <source>
        <dbReference type="EMBL" id="EYU17874.1"/>
    </source>
</evidence>
<gene>
    <name evidence="2" type="ORF">MIMGU_mgv1a021484mg</name>
</gene>
<dbReference type="AlphaFoldDB" id="A0A022PQX5"/>
<sequence length="285" mass="32926">MDRISELPKDILQTILYFLSQKEAVQTSVLSKSWRDIWCTQEFLSTIETTLRRYCDQMMCLEEFRLSISVGYSDHISVSFLERWIPTLKNMGVKDFRLFVCSKNSGKRELVIKLPIVVFDADSLQDLHVEGFMFDQQTIGRNVVSKHLKKLHLERVIIDDMIFKKIIASCPLIETMILKSCKALRNINANNLLHLKNFTFSSYSHDDDSSSSCIGEVGIARRCILLFTCFEWVILHLSSKKHRVHDTRELRVSAEESSNGERKWKPRSIKTIVVARFGGCKLGDL</sequence>
<evidence type="ECO:0000259" key="1">
    <source>
        <dbReference type="PROSITE" id="PS50181"/>
    </source>
</evidence>
<proteinExistence type="predicted"/>
<dbReference type="InterPro" id="IPR036047">
    <property type="entry name" value="F-box-like_dom_sf"/>
</dbReference>
<dbReference type="Pfam" id="PF00646">
    <property type="entry name" value="F-box"/>
    <property type="match status" value="1"/>
</dbReference>
<dbReference type="PROSITE" id="PS50181">
    <property type="entry name" value="FBOX"/>
    <property type="match status" value="1"/>
</dbReference>
<dbReference type="InterPro" id="IPR032675">
    <property type="entry name" value="LRR_dom_sf"/>
</dbReference>
<reference evidence="2 3" key="1">
    <citation type="journal article" date="2013" name="Proc. Natl. Acad. Sci. U.S.A.">
        <title>Fine-scale variation in meiotic recombination in Mimulus inferred from population shotgun sequencing.</title>
        <authorList>
            <person name="Hellsten U."/>
            <person name="Wright K.M."/>
            <person name="Jenkins J."/>
            <person name="Shu S."/>
            <person name="Yuan Y."/>
            <person name="Wessler S.R."/>
            <person name="Schmutz J."/>
            <person name="Willis J.H."/>
            <person name="Rokhsar D.S."/>
        </authorList>
    </citation>
    <scope>NUCLEOTIDE SEQUENCE [LARGE SCALE GENOMIC DNA]</scope>
    <source>
        <strain evidence="3">cv. DUN x IM62</strain>
    </source>
</reference>
<dbReference type="Gene3D" id="3.80.10.10">
    <property type="entry name" value="Ribonuclease Inhibitor"/>
    <property type="match status" value="1"/>
</dbReference>
<name>A0A022PQX5_ERYGU</name>
<keyword evidence="3" id="KW-1185">Reference proteome</keyword>
<accession>A0A022PQX5</accession>
<dbReference type="SUPFAM" id="SSF81383">
    <property type="entry name" value="F-box domain"/>
    <property type="match status" value="1"/>
</dbReference>
<dbReference type="Pfam" id="PF24758">
    <property type="entry name" value="LRR_At5g56370"/>
    <property type="match status" value="1"/>
</dbReference>
<dbReference type="PANTHER" id="PTHR31639">
    <property type="entry name" value="F-BOX PROTEIN-LIKE"/>
    <property type="match status" value="1"/>
</dbReference>